<dbReference type="Proteomes" id="UP001358417">
    <property type="component" value="Unassembled WGS sequence"/>
</dbReference>
<dbReference type="AlphaFoldDB" id="A0AAV9N0G2"/>
<protein>
    <submittedName>
        <fullName evidence="2">Uncharacterized protein</fullName>
    </submittedName>
</protein>
<dbReference type="RefSeq" id="XP_064702938.1">
    <property type="nucleotide sequence ID" value="XM_064850456.1"/>
</dbReference>
<evidence type="ECO:0000256" key="1">
    <source>
        <dbReference type="SAM" id="MobiDB-lite"/>
    </source>
</evidence>
<dbReference type="GeneID" id="89975068"/>
<sequence length="224" mass="23880">MTRMGKDNTVLNDTMHEDGKGRLSSKVIENKLDHKHEFVARDTTVTLFPGDSYTIFWSPGLITSIQTSMATSKSVSVRTYTVSITKPTTVTAVPTSIKTVTAISGRVSVATQVVTSVERITLMSGIAKESGYQSWEDQPPAAEETPFPPKISEASAYQSWEDAGPATNGETTPAGGLSFPTQFVTIVKTVTVTSENCVTGGYQSWADPLPGTEHATGPESPSAT</sequence>
<reference evidence="2 3" key="1">
    <citation type="submission" date="2023-08" db="EMBL/GenBank/DDBJ databases">
        <title>Black Yeasts Isolated from many extreme environments.</title>
        <authorList>
            <person name="Coleine C."/>
            <person name="Stajich J.E."/>
            <person name="Selbmann L."/>
        </authorList>
    </citation>
    <scope>NUCLEOTIDE SEQUENCE [LARGE SCALE GENOMIC DNA]</scope>
    <source>
        <strain evidence="2 3">CCFEE 5792</strain>
    </source>
</reference>
<accession>A0AAV9N0G2</accession>
<evidence type="ECO:0000313" key="2">
    <source>
        <dbReference type="EMBL" id="KAK5047376.1"/>
    </source>
</evidence>
<dbReference type="EMBL" id="JAVRRD010000026">
    <property type="protein sequence ID" value="KAK5047376.1"/>
    <property type="molecule type" value="Genomic_DNA"/>
</dbReference>
<gene>
    <name evidence="2" type="ORF">LTR84_006899</name>
</gene>
<name>A0AAV9N0G2_9EURO</name>
<organism evidence="2 3">
    <name type="scientific">Exophiala bonariae</name>
    <dbReference type="NCBI Taxonomy" id="1690606"/>
    <lineage>
        <taxon>Eukaryota</taxon>
        <taxon>Fungi</taxon>
        <taxon>Dikarya</taxon>
        <taxon>Ascomycota</taxon>
        <taxon>Pezizomycotina</taxon>
        <taxon>Eurotiomycetes</taxon>
        <taxon>Chaetothyriomycetidae</taxon>
        <taxon>Chaetothyriales</taxon>
        <taxon>Herpotrichiellaceae</taxon>
        <taxon>Exophiala</taxon>
    </lineage>
</organism>
<proteinExistence type="predicted"/>
<feature type="region of interest" description="Disordered" evidence="1">
    <location>
        <begin position="200"/>
        <end position="224"/>
    </location>
</feature>
<keyword evidence="3" id="KW-1185">Reference proteome</keyword>
<evidence type="ECO:0000313" key="3">
    <source>
        <dbReference type="Proteomes" id="UP001358417"/>
    </source>
</evidence>
<comment type="caution">
    <text evidence="2">The sequence shown here is derived from an EMBL/GenBank/DDBJ whole genome shotgun (WGS) entry which is preliminary data.</text>
</comment>